<name>A0A6A6ZT90_9PLEO</name>
<proteinExistence type="predicted"/>
<sequence length="140" mass="15669">MRTKTHHLQHHANPHPFSHPHATTFRFFHQDTMFATKSTLNILCPCDECAKFLQPMGKKLHTTKTNNKATQPTPLVFPTAKRPAPQTPSTPATYPFHAKTPGSLRCTFKPCTSHVRITSSSLVRNVLCERHVGGGVEEEC</sequence>
<dbReference type="AlphaFoldDB" id="A0A6A6ZT90"/>
<accession>A0A6A6ZT90</accession>
<gene>
    <name evidence="1" type="ORF">CC86DRAFT_53206</name>
</gene>
<reference evidence="1" key="1">
    <citation type="journal article" date="2020" name="Stud. Mycol.">
        <title>101 Dothideomycetes genomes: a test case for predicting lifestyles and emergence of pathogens.</title>
        <authorList>
            <person name="Haridas S."/>
            <person name="Albert R."/>
            <person name="Binder M."/>
            <person name="Bloem J."/>
            <person name="Labutti K."/>
            <person name="Salamov A."/>
            <person name="Andreopoulos B."/>
            <person name="Baker S."/>
            <person name="Barry K."/>
            <person name="Bills G."/>
            <person name="Bluhm B."/>
            <person name="Cannon C."/>
            <person name="Castanera R."/>
            <person name="Culley D."/>
            <person name="Daum C."/>
            <person name="Ezra D."/>
            <person name="Gonzalez J."/>
            <person name="Henrissat B."/>
            <person name="Kuo A."/>
            <person name="Liang C."/>
            <person name="Lipzen A."/>
            <person name="Lutzoni F."/>
            <person name="Magnuson J."/>
            <person name="Mondo S."/>
            <person name="Nolan M."/>
            <person name="Ohm R."/>
            <person name="Pangilinan J."/>
            <person name="Park H.-J."/>
            <person name="Ramirez L."/>
            <person name="Alfaro M."/>
            <person name="Sun H."/>
            <person name="Tritt A."/>
            <person name="Yoshinaga Y."/>
            <person name="Zwiers L.-H."/>
            <person name="Turgeon B."/>
            <person name="Goodwin S."/>
            <person name="Spatafora J."/>
            <person name="Crous P."/>
            <person name="Grigoriev I."/>
        </authorList>
    </citation>
    <scope>NUCLEOTIDE SEQUENCE</scope>
    <source>
        <strain evidence="1">CBS 113818</strain>
    </source>
</reference>
<dbReference type="Proteomes" id="UP000799424">
    <property type="component" value="Unassembled WGS sequence"/>
</dbReference>
<evidence type="ECO:0000313" key="2">
    <source>
        <dbReference type="Proteomes" id="UP000799424"/>
    </source>
</evidence>
<organism evidence="1 2">
    <name type="scientific">Ophiobolus disseminans</name>
    <dbReference type="NCBI Taxonomy" id="1469910"/>
    <lineage>
        <taxon>Eukaryota</taxon>
        <taxon>Fungi</taxon>
        <taxon>Dikarya</taxon>
        <taxon>Ascomycota</taxon>
        <taxon>Pezizomycotina</taxon>
        <taxon>Dothideomycetes</taxon>
        <taxon>Pleosporomycetidae</taxon>
        <taxon>Pleosporales</taxon>
        <taxon>Pleosporineae</taxon>
        <taxon>Phaeosphaeriaceae</taxon>
        <taxon>Ophiobolus</taxon>
    </lineage>
</organism>
<dbReference type="EMBL" id="MU006230">
    <property type="protein sequence ID" value="KAF2824281.1"/>
    <property type="molecule type" value="Genomic_DNA"/>
</dbReference>
<protein>
    <submittedName>
        <fullName evidence="1">Uncharacterized protein</fullName>
    </submittedName>
</protein>
<evidence type="ECO:0000313" key="1">
    <source>
        <dbReference type="EMBL" id="KAF2824281.1"/>
    </source>
</evidence>
<keyword evidence="2" id="KW-1185">Reference proteome</keyword>